<dbReference type="Proteomes" id="UP000708208">
    <property type="component" value="Unassembled WGS sequence"/>
</dbReference>
<feature type="non-terminal residue" evidence="2">
    <location>
        <position position="1"/>
    </location>
</feature>
<dbReference type="InterPro" id="IPR001584">
    <property type="entry name" value="Integrase_cat-core"/>
</dbReference>
<dbReference type="PROSITE" id="PS50994">
    <property type="entry name" value="INTEGRASE"/>
    <property type="match status" value="1"/>
</dbReference>
<dbReference type="Pfam" id="PF05380">
    <property type="entry name" value="Peptidase_A17"/>
    <property type="match status" value="1"/>
</dbReference>
<dbReference type="GO" id="GO:0015074">
    <property type="term" value="P:DNA integration"/>
    <property type="evidence" value="ECO:0007669"/>
    <property type="project" value="InterPro"/>
</dbReference>
<gene>
    <name evidence="2" type="ORF">AFUS01_LOCUS1697</name>
</gene>
<dbReference type="Pfam" id="PF18701">
    <property type="entry name" value="DUF5641"/>
    <property type="match status" value="1"/>
</dbReference>
<name>A0A8J2JNQ9_9HEXA</name>
<proteinExistence type="predicted"/>
<reference evidence="2" key="1">
    <citation type="submission" date="2021-06" db="EMBL/GenBank/DDBJ databases">
        <authorList>
            <person name="Hodson N. C."/>
            <person name="Mongue J. A."/>
            <person name="Jaron S. K."/>
        </authorList>
    </citation>
    <scope>NUCLEOTIDE SEQUENCE</scope>
</reference>
<evidence type="ECO:0000313" key="2">
    <source>
        <dbReference type="EMBL" id="CAG7667006.1"/>
    </source>
</evidence>
<dbReference type="AlphaFoldDB" id="A0A8J2JNQ9"/>
<accession>A0A8J2JNQ9</accession>
<dbReference type="PANTHER" id="PTHR47331:SF5">
    <property type="entry name" value="RIBONUCLEASE H"/>
    <property type="match status" value="1"/>
</dbReference>
<dbReference type="InterPro" id="IPR008042">
    <property type="entry name" value="Retrotrans_Pao"/>
</dbReference>
<dbReference type="CDD" id="cd01644">
    <property type="entry name" value="RT_pepA17"/>
    <property type="match status" value="1"/>
</dbReference>
<dbReference type="InterPro" id="IPR040676">
    <property type="entry name" value="DUF5641"/>
</dbReference>
<keyword evidence="3" id="KW-1185">Reference proteome</keyword>
<feature type="domain" description="Integrase catalytic" evidence="1">
    <location>
        <begin position="702"/>
        <end position="844"/>
    </location>
</feature>
<organism evidence="2 3">
    <name type="scientific">Allacma fusca</name>
    <dbReference type="NCBI Taxonomy" id="39272"/>
    <lineage>
        <taxon>Eukaryota</taxon>
        <taxon>Metazoa</taxon>
        <taxon>Ecdysozoa</taxon>
        <taxon>Arthropoda</taxon>
        <taxon>Hexapoda</taxon>
        <taxon>Collembola</taxon>
        <taxon>Symphypleona</taxon>
        <taxon>Sminthuridae</taxon>
        <taxon>Allacma</taxon>
    </lineage>
</organism>
<protein>
    <recommendedName>
        <fullName evidence="1">Integrase catalytic domain-containing protein</fullName>
    </recommendedName>
</protein>
<dbReference type="PANTHER" id="PTHR47331">
    <property type="entry name" value="PHD-TYPE DOMAIN-CONTAINING PROTEIN"/>
    <property type="match status" value="1"/>
</dbReference>
<dbReference type="EMBL" id="CAJVCH010009427">
    <property type="protein sequence ID" value="CAG7667006.1"/>
    <property type="molecule type" value="Genomic_DNA"/>
</dbReference>
<sequence>GSFGVDLGNGFDSELFTNQCRGHRWKLTPTTEVHLKVLPVTLMGPGGEVTINAIMDDGSTLSLIDMDLAKSLDISGPNIPLCMQWTNGTLSHEVDSEVVSLKIRGAHKGSKIFKMNGVRTSTSTSFPMFDVNVEELKEKYSHLADVPFAPLKSRPLLLIGHDNIQLALSRKYRLGGWSDPIASKTLLGWVIHGDIPVSSNRVNEHILFHECCGDDELNRLVKESFSTESFGVQIPKTPLKSQDYKRALMLLESTTVKVGERFQTGLLWRQDNMVLPESRSTALRRLHCLERKMDRDPEFADQYIAKMEDFINKGYAVMVSSPRKWYIPHFPHVNPKKPGKIRLIFDAAAKCEGVSLNSCLLTGPDLLNSLPAVLMRFRENPIAAVGDIQEMFPQIGIKPEDQESQRFLWRGRDRGTPPLEFKMVRMIFGAASSPTSANFVKNKNASDHKEEFPLVYKAIIKNTYVDDHLDGGKDAGNFSTHIKNVIEVYRRGGFFIRNWSCNSNEVLNSIPAEVRASGCVGLGECDERPVESVLGLFWNPNSDTFSFRVAFEKVDPGVLSGEKTPTKRDILRLMMSLYDPLGFLAHFVIKAKIFFQMVWRAGLGWDEIISPELNGAWQTWLENLKKMNNYKIPRCYNYNLFEANSIQLHIFSDASEEAFGSVAYLRIEVGATVSTAFILAKTKVAPLKPLSIPRLELQAAVLAEDLTTSATINALRRFIGRRGEPEDIYSDNGTNFKGASRELREALKKLNEKQVAEIAVSKGINWHFIPPASPHMGGCWERMVRSVKVALQASLHERVPREDVLRTLLVEAESLVNSRPLTFVSVDPDDPESLTPNHFLLGKNNLVSSPGIFTDDDVRLRNHWKFTQRLADYFWCRWVKEFLPTLTRRTKWFNRVDPIQVGDSVVIADPNAARGTWPLAVVIRVFPDRNGQVRFADVRTKDGVYRRPSTKLCVLDVRKENKE</sequence>
<dbReference type="OrthoDB" id="5983986at2759"/>
<evidence type="ECO:0000313" key="3">
    <source>
        <dbReference type="Proteomes" id="UP000708208"/>
    </source>
</evidence>
<comment type="caution">
    <text evidence="2">The sequence shown here is derived from an EMBL/GenBank/DDBJ whole genome shotgun (WGS) entry which is preliminary data.</text>
</comment>
<evidence type="ECO:0000259" key="1">
    <source>
        <dbReference type="PROSITE" id="PS50994"/>
    </source>
</evidence>